<dbReference type="AlphaFoldDB" id="A0A2N1MDM7"/>
<evidence type="ECO:0000313" key="2">
    <source>
        <dbReference type="Proteomes" id="UP000233469"/>
    </source>
</evidence>
<organism evidence="1 2">
    <name type="scientific">Rhizophagus irregularis</name>
    <dbReference type="NCBI Taxonomy" id="588596"/>
    <lineage>
        <taxon>Eukaryota</taxon>
        <taxon>Fungi</taxon>
        <taxon>Fungi incertae sedis</taxon>
        <taxon>Mucoromycota</taxon>
        <taxon>Glomeromycotina</taxon>
        <taxon>Glomeromycetes</taxon>
        <taxon>Glomerales</taxon>
        <taxon>Glomeraceae</taxon>
        <taxon>Rhizophagus</taxon>
    </lineage>
</organism>
<proteinExistence type="predicted"/>
<reference evidence="1 2" key="2">
    <citation type="submission" date="2017-10" db="EMBL/GenBank/DDBJ databases">
        <title>Extensive intraspecific genome diversity in a model arbuscular mycorrhizal fungus.</title>
        <authorList>
            <person name="Chen E.C.H."/>
            <person name="Morin E."/>
            <person name="Baudet D."/>
            <person name="Noel J."/>
            <person name="Ndikumana S."/>
            <person name="Charron P."/>
            <person name="St-Onge C."/>
            <person name="Giorgi J."/>
            <person name="Grigoriev I.V."/>
            <person name="Roux C."/>
            <person name="Martin F.M."/>
            <person name="Corradi N."/>
        </authorList>
    </citation>
    <scope>NUCLEOTIDE SEQUENCE [LARGE SCALE GENOMIC DNA]</scope>
    <source>
        <strain evidence="1 2">C2</strain>
    </source>
</reference>
<dbReference type="EMBL" id="LLXL01002899">
    <property type="protein sequence ID" value="PKK59746.1"/>
    <property type="molecule type" value="Genomic_DNA"/>
</dbReference>
<evidence type="ECO:0000313" key="1">
    <source>
        <dbReference type="EMBL" id="PKK59746.1"/>
    </source>
</evidence>
<dbReference type="VEuPathDB" id="FungiDB:RhiirFUN_016849"/>
<gene>
    <name evidence="1" type="ORF">RhiirC2_794382</name>
</gene>
<sequence length="207" mass="23964">MNTDENSNSSSSKKSLQQKKTFLKLFTFDYFGITNNFIQGKGKSTASNTIVQSENLSAKRTRDENTEQKIVEIFQNLVLSGKFLFKKILEDKAYDLLYAIFAKYDTLILNEKSKVQYTILQNDDLYDGSDQAEGYFKSINEMSWVLFQKMVLQILLVQIDCAIILNANGELTDSIHHEYNQVPNFNKWINFSFDELNAYIKNKKVVK</sequence>
<name>A0A2N1MDM7_9GLOM</name>
<protein>
    <submittedName>
        <fullName evidence="1">Uncharacterized protein</fullName>
    </submittedName>
</protein>
<comment type="caution">
    <text evidence="1">The sequence shown here is derived from an EMBL/GenBank/DDBJ whole genome shotgun (WGS) entry which is preliminary data.</text>
</comment>
<dbReference type="Proteomes" id="UP000233469">
    <property type="component" value="Unassembled WGS sequence"/>
</dbReference>
<reference evidence="1 2" key="1">
    <citation type="submission" date="2016-04" db="EMBL/GenBank/DDBJ databases">
        <title>Genome analyses suggest a sexual origin of heterokaryosis in a supposedly ancient asexual fungus.</title>
        <authorList>
            <person name="Ropars J."/>
            <person name="Sedzielewska K."/>
            <person name="Noel J."/>
            <person name="Charron P."/>
            <person name="Farinelli L."/>
            <person name="Marton T."/>
            <person name="Kruger M."/>
            <person name="Pelin A."/>
            <person name="Brachmann A."/>
            <person name="Corradi N."/>
        </authorList>
    </citation>
    <scope>NUCLEOTIDE SEQUENCE [LARGE SCALE GENOMIC DNA]</scope>
    <source>
        <strain evidence="1 2">C2</strain>
    </source>
</reference>
<dbReference type="VEuPathDB" id="FungiDB:FUN_017794"/>
<accession>A0A2N1MDM7</accession>